<dbReference type="Proteomes" id="UP000800039">
    <property type="component" value="Unassembled WGS sequence"/>
</dbReference>
<dbReference type="EMBL" id="ML976617">
    <property type="protein sequence ID" value="KAF1843653.1"/>
    <property type="molecule type" value="Genomic_DNA"/>
</dbReference>
<dbReference type="AlphaFoldDB" id="A0A9P4L713"/>
<gene>
    <name evidence="2" type="ORF">K460DRAFT_357352</name>
</gene>
<dbReference type="RefSeq" id="XP_040786216.1">
    <property type="nucleotide sequence ID" value="XM_040932026.1"/>
</dbReference>
<evidence type="ECO:0000313" key="3">
    <source>
        <dbReference type="Proteomes" id="UP000800039"/>
    </source>
</evidence>
<reference evidence="2" key="1">
    <citation type="submission" date="2020-01" db="EMBL/GenBank/DDBJ databases">
        <authorList>
            <consortium name="DOE Joint Genome Institute"/>
            <person name="Haridas S."/>
            <person name="Albert R."/>
            <person name="Binder M."/>
            <person name="Bloem J."/>
            <person name="Labutti K."/>
            <person name="Salamov A."/>
            <person name="Andreopoulos B."/>
            <person name="Baker S.E."/>
            <person name="Barry K."/>
            <person name="Bills G."/>
            <person name="Bluhm B.H."/>
            <person name="Cannon C."/>
            <person name="Castanera R."/>
            <person name="Culley D.E."/>
            <person name="Daum C."/>
            <person name="Ezra D."/>
            <person name="Gonzalez J.B."/>
            <person name="Henrissat B."/>
            <person name="Kuo A."/>
            <person name="Liang C."/>
            <person name="Lipzen A."/>
            <person name="Lutzoni F."/>
            <person name="Magnuson J."/>
            <person name="Mondo S."/>
            <person name="Nolan M."/>
            <person name="Ohm R."/>
            <person name="Pangilinan J."/>
            <person name="Park H.-J."/>
            <person name="Ramirez L."/>
            <person name="Alfaro M."/>
            <person name="Sun H."/>
            <person name="Tritt A."/>
            <person name="Yoshinaga Y."/>
            <person name="Zwiers L.-H."/>
            <person name="Turgeon B.G."/>
            <person name="Goodwin S.B."/>
            <person name="Spatafora J.W."/>
            <person name="Crous P.W."/>
            <person name="Grigoriev I.V."/>
        </authorList>
    </citation>
    <scope>NUCLEOTIDE SEQUENCE</scope>
    <source>
        <strain evidence="2">CBS 394.84</strain>
    </source>
</reference>
<protein>
    <submittedName>
        <fullName evidence="2">Uncharacterized protein</fullName>
    </submittedName>
</protein>
<feature type="region of interest" description="Disordered" evidence="1">
    <location>
        <begin position="1"/>
        <end position="27"/>
    </location>
</feature>
<dbReference type="GeneID" id="63849278"/>
<accession>A0A9P4L713</accession>
<evidence type="ECO:0000313" key="2">
    <source>
        <dbReference type="EMBL" id="KAF1843653.1"/>
    </source>
</evidence>
<name>A0A9P4L713_9PLEO</name>
<comment type="caution">
    <text evidence="2">The sequence shown here is derived from an EMBL/GenBank/DDBJ whole genome shotgun (WGS) entry which is preliminary data.</text>
</comment>
<sequence>MATTIFARPNTCGPSAVDPVRQHAQTVPRKRKVVQRHDDSPLQCGNVSDQLAAISTPASPRGPWGWPRGSVHPLRRGCGETNGSAGGLERAGTGWPPKPGTASSVAERLLVPVHSDASIDRLGGAARCCFVVAAQGWTDGRCIVCQADRGRTSYRIRRAPVQCSQVNQSIYTIDKPSNRAKRTGIGDAAASQPRLGVVPLFVFALQFTRVCPCRPLHSFLRLSCSSRHSLSSTSCARRYIPLPRYDEKGVKHETYIPRGSKSPHPTRFVSHPAVVEGIAERVHG</sequence>
<evidence type="ECO:0000256" key="1">
    <source>
        <dbReference type="SAM" id="MobiDB-lite"/>
    </source>
</evidence>
<proteinExistence type="predicted"/>
<organism evidence="2 3">
    <name type="scientific">Cucurbitaria berberidis CBS 394.84</name>
    <dbReference type="NCBI Taxonomy" id="1168544"/>
    <lineage>
        <taxon>Eukaryota</taxon>
        <taxon>Fungi</taxon>
        <taxon>Dikarya</taxon>
        <taxon>Ascomycota</taxon>
        <taxon>Pezizomycotina</taxon>
        <taxon>Dothideomycetes</taxon>
        <taxon>Pleosporomycetidae</taxon>
        <taxon>Pleosporales</taxon>
        <taxon>Pleosporineae</taxon>
        <taxon>Cucurbitariaceae</taxon>
        <taxon>Cucurbitaria</taxon>
    </lineage>
</organism>
<keyword evidence="3" id="KW-1185">Reference proteome</keyword>